<dbReference type="InterPro" id="IPR003439">
    <property type="entry name" value="ABC_transporter-like_ATP-bd"/>
</dbReference>
<evidence type="ECO:0000259" key="11">
    <source>
        <dbReference type="PROSITE" id="PS50893"/>
    </source>
</evidence>
<evidence type="ECO:0000256" key="3">
    <source>
        <dbReference type="ARBA" id="ARBA00022448"/>
    </source>
</evidence>
<dbReference type="GO" id="GO:0005886">
    <property type="term" value="C:plasma membrane"/>
    <property type="evidence" value="ECO:0007669"/>
    <property type="project" value="UniProtKB-SubCell"/>
</dbReference>
<gene>
    <name evidence="12" type="ordered locus">Desmu_0649</name>
</gene>
<dbReference type="Gene3D" id="3.40.50.300">
    <property type="entry name" value="P-loop containing nucleotide triphosphate hydrolases"/>
    <property type="match status" value="2"/>
</dbReference>
<evidence type="ECO:0000313" key="13">
    <source>
        <dbReference type="Proteomes" id="UP000001068"/>
    </source>
</evidence>
<dbReference type="PANTHER" id="PTHR43553">
    <property type="entry name" value="HEAVY METAL TRANSPORTER"/>
    <property type="match status" value="1"/>
</dbReference>
<dbReference type="GO" id="GO:0005524">
    <property type="term" value="F:ATP binding"/>
    <property type="evidence" value="ECO:0007669"/>
    <property type="project" value="UniProtKB-KW"/>
</dbReference>
<keyword evidence="6" id="KW-0547">Nucleotide-binding</keyword>
<dbReference type="SMART" id="SM00382">
    <property type="entry name" value="AAA"/>
    <property type="match status" value="2"/>
</dbReference>
<dbReference type="Proteomes" id="UP000001068">
    <property type="component" value="Chromosome"/>
</dbReference>
<organism evidence="12 13">
    <name type="scientific">Desulfurococcus mucosus (strain ATCC 35584 / DSM 2162 / JCM 9187 / O7/1)</name>
    <dbReference type="NCBI Taxonomy" id="765177"/>
    <lineage>
        <taxon>Archaea</taxon>
        <taxon>Thermoproteota</taxon>
        <taxon>Thermoprotei</taxon>
        <taxon>Desulfurococcales</taxon>
        <taxon>Desulfurococcaceae</taxon>
        <taxon>Desulfurococcus</taxon>
    </lineage>
</organism>
<evidence type="ECO:0000256" key="7">
    <source>
        <dbReference type="ARBA" id="ARBA00022840"/>
    </source>
</evidence>
<accession>E8R8Y1</accession>
<dbReference type="GeneID" id="32166985"/>
<dbReference type="PROSITE" id="PS00211">
    <property type="entry name" value="ABC_TRANSPORTER_1"/>
    <property type="match status" value="1"/>
</dbReference>
<evidence type="ECO:0000256" key="2">
    <source>
        <dbReference type="ARBA" id="ARBA00005417"/>
    </source>
</evidence>
<dbReference type="Pfam" id="PF00005">
    <property type="entry name" value="ABC_tran"/>
    <property type="match status" value="2"/>
</dbReference>
<evidence type="ECO:0000256" key="1">
    <source>
        <dbReference type="ARBA" id="ARBA00004202"/>
    </source>
</evidence>
<evidence type="ECO:0000313" key="12">
    <source>
        <dbReference type="EMBL" id="ADV64957.1"/>
    </source>
</evidence>
<dbReference type="RefSeq" id="WP_013562179.1">
    <property type="nucleotide sequence ID" value="NC_014961.1"/>
</dbReference>
<proteinExistence type="inferred from homology"/>
<dbReference type="InterPro" id="IPR050095">
    <property type="entry name" value="ECF_ABC_transporter_ATP-bd"/>
</dbReference>
<evidence type="ECO:0000256" key="4">
    <source>
        <dbReference type="ARBA" id="ARBA00022475"/>
    </source>
</evidence>
<dbReference type="EMBL" id="CP002363">
    <property type="protein sequence ID" value="ADV64957.1"/>
    <property type="molecule type" value="Genomic_DNA"/>
</dbReference>
<evidence type="ECO:0000256" key="5">
    <source>
        <dbReference type="ARBA" id="ARBA00022737"/>
    </source>
</evidence>
<dbReference type="eggNOG" id="arCOG00188">
    <property type="taxonomic scope" value="Archaea"/>
</dbReference>
<reference evidence="12 13" key="2">
    <citation type="journal article" date="2011" name="Stand. Genomic Sci.">
        <title>Complete genome sequence of Desulfurococcus mucosus type strain (O7/1).</title>
        <authorList>
            <person name="Wirth R."/>
            <person name="Chertkov O."/>
            <person name="Held B."/>
            <person name="Lapidus A."/>
            <person name="Nolan M."/>
            <person name="Lucas S."/>
            <person name="Hammon N."/>
            <person name="Deshpande S."/>
            <person name="Cheng J.F."/>
            <person name="Tapia R."/>
            <person name="Han C."/>
            <person name="Goodwin L."/>
            <person name="Pitluck S."/>
            <person name="Liolios K."/>
            <person name="Ioanna P."/>
            <person name="Ivanova N."/>
            <person name="Mavromatis K."/>
            <person name="Mikhailova N."/>
            <person name="Pati A."/>
            <person name="Chen A."/>
            <person name="Palaniappan K."/>
            <person name="Land M."/>
            <person name="Hauser L."/>
            <person name="Chang Y.J."/>
            <person name="Jeffries C.D."/>
            <person name="Bilek Y."/>
            <person name="Hader T."/>
            <person name="Rohde M."/>
            <person name="Spring S."/>
            <person name="Sikorski J."/>
            <person name="Goker M."/>
            <person name="Woyke T."/>
            <person name="Bristow J."/>
            <person name="Eisen J.A."/>
            <person name="Markowitz V."/>
            <person name="Hugenholtz P."/>
            <person name="Kyrpides N.C."/>
            <person name="Klenk H.P."/>
        </authorList>
    </citation>
    <scope>NUCLEOTIDE SEQUENCE [LARGE SCALE GENOMIC DNA]</scope>
    <source>
        <strain evidence="13">ATCC 35584 / DSM 2162 / JCM 9187 / O7/1</strain>
    </source>
</reference>
<dbReference type="HOGENOM" id="CLU_000604_86_7_2"/>
<name>E8R8Y1_DESM0</name>
<dbReference type="InterPro" id="IPR015856">
    <property type="entry name" value="ABC_transpr_CbiO/EcfA_su"/>
</dbReference>
<evidence type="ECO:0000256" key="6">
    <source>
        <dbReference type="ARBA" id="ARBA00022741"/>
    </source>
</evidence>
<dbReference type="PANTHER" id="PTHR43553:SF23">
    <property type="entry name" value="ABC TRANSPORTER ATP-BINDING COMPONENT"/>
    <property type="match status" value="1"/>
</dbReference>
<dbReference type="KEGG" id="dmu:Desmu_0649"/>
<dbReference type="InterPro" id="IPR003593">
    <property type="entry name" value="AAA+_ATPase"/>
</dbReference>
<keyword evidence="8" id="KW-1278">Translocase</keyword>
<keyword evidence="5" id="KW-0677">Repeat</keyword>
<evidence type="ECO:0000256" key="10">
    <source>
        <dbReference type="ARBA" id="ARBA00025157"/>
    </source>
</evidence>
<comment type="similarity">
    <text evidence="2">Belongs to the ABC transporter superfamily.</text>
</comment>
<comment type="subcellular location">
    <subcellularLocation>
        <location evidence="1">Cell membrane</location>
        <topology evidence="1">Peripheral membrane protein</topology>
    </subcellularLocation>
</comment>
<dbReference type="STRING" id="765177.Desmu_0649"/>
<sequence>MNTDDCMVLLRDLWFRYRGGSWILRGVNLCVRRGESILVVGGTGSGKTTLARVLNGVAKWVYGGEFKGYAVVDGLRVDETEPWLLAKRIHVVGQNPYMYFIDPLVRQDLEAYAYSLYGSRELACRAVRKAVESMNISGLLDKYFFELSGGQARRALVAKSMIAGPEVIVFDEPLMWLDDNGVNEFLKLVESLRFMGKTLIFMEHRFIQLLTIVDRVLILRNGVLVDETMEAHMLKHRAKSSLSRTVNIDGAHTVERSDPVVLKAEDIWFNTNGVELLKGVHLVAREGDYTYIYGGNGSGKTTLLRILAGYLKPVKGKVWRRGAAIYVPQNIHLFYTEESVAREIENMCKAVGDRAACLEKGKRVLEELGIDPLLPPFNLSHGQMVKLAVSLAGLRDDVDLVLLDEPFSGLTYTDRVELAESLARLGKTILIAVSSRDMLGYPAGSRTYRLENGVLQEYNQGASPATMYADIAGKLLGGRE</sequence>
<comment type="function">
    <text evidence="10">Probably part of an ABC transporter complex. Responsible for energy coupling to the transport system.</text>
</comment>
<dbReference type="InterPro" id="IPR017871">
    <property type="entry name" value="ABC_transporter-like_CS"/>
</dbReference>
<dbReference type="CDD" id="cd03225">
    <property type="entry name" value="ABC_cobalt_CbiO_domain1"/>
    <property type="match status" value="1"/>
</dbReference>
<protein>
    <submittedName>
        <fullName evidence="12">ABC transporter related protein</fullName>
    </submittedName>
</protein>
<keyword evidence="3" id="KW-0813">Transport</keyword>
<keyword evidence="9" id="KW-0472">Membrane</keyword>
<keyword evidence="7" id="KW-0067">ATP-binding</keyword>
<evidence type="ECO:0000256" key="8">
    <source>
        <dbReference type="ARBA" id="ARBA00022967"/>
    </source>
</evidence>
<dbReference type="GO" id="GO:0042626">
    <property type="term" value="F:ATPase-coupled transmembrane transporter activity"/>
    <property type="evidence" value="ECO:0007669"/>
    <property type="project" value="TreeGrafter"/>
</dbReference>
<dbReference type="PROSITE" id="PS50893">
    <property type="entry name" value="ABC_TRANSPORTER_2"/>
    <property type="match status" value="2"/>
</dbReference>
<evidence type="ECO:0000256" key="9">
    <source>
        <dbReference type="ARBA" id="ARBA00023136"/>
    </source>
</evidence>
<dbReference type="AlphaFoldDB" id="E8R8Y1"/>
<keyword evidence="13" id="KW-1185">Reference proteome</keyword>
<keyword evidence="4" id="KW-1003">Cell membrane</keyword>
<feature type="domain" description="ABC transporter" evidence="11">
    <location>
        <begin position="8"/>
        <end position="246"/>
    </location>
</feature>
<dbReference type="InterPro" id="IPR027417">
    <property type="entry name" value="P-loop_NTPase"/>
</dbReference>
<dbReference type="SUPFAM" id="SSF52540">
    <property type="entry name" value="P-loop containing nucleoside triphosphate hydrolases"/>
    <property type="match status" value="2"/>
</dbReference>
<dbReference type="GO" id="GO:0016887">
    <property type="term" value="F:ATP hydrolysis activity"/>
    <property type="evidence" value="ECO:0007669"/>
    <property type="project" value="InterPro"/>
</dbReference>
<feature type="domain" description="ABC transporter" evidence="11">
    <location>
        <begin position="262"/>
        <end position="477"/>
    </location>
</feature>
<reference evidence="13" key="1">
    <citation type="submission" date="2010-11" db="EMBL/GenBank/DDBJ databases">
        <title>The complete genome of Desulfurococcus mucosus DSM 2162.</title>
        <authorList>
            <consortium name="US DOE Joint Genome Institute (JGI-PGF)"/>
            <person name="Lucas S."/>
            <person name="Copeland A."/>
            <person name="Lapidus A."/>
            <person name="Bruce D."/>
            <person name="Goodwin L."/>
            <person name="Pitluck S."/>
            <person name="Kyrpides N."/>
            <person name="Mavromatis K."/>
            <person name="Pagani I."/>
            <person name="Ivanova N."/>
            <person name="Ovchinnikova G."/>
            <person name="Chertkov O."/>
            <person name="Held B."/>
            <person name="Brettin T."/>
            <person name="Detter J.C."/>
            <person name="Tapia R."/>
            <person name="Han C."/>
            <person name="Land M."/>
            <person name="Hauser L."/>
            <person name="Markowitz V."/>
            <person name="Cheng J.-F."/>
            <person name="Hugenholtz P."/>
            <person name="Woyke T."/>
            <person name="Wu D."/>
            <person name="Wirth R."/>
            <person name="Bilek Y."/>
            <person name="Hader T."/>
            <person name="Klenk H.-P."/>
            <person name="Eisen J.A."/>
        </authorList>
    </citation>
    <scope>NUCLEOTIDE SEQUENCE [LARGE SCALE GENOMIC DNA]</scope>
    <source>
        <strain evidence="13">ATCC 35584 / DSM 2162 / JCM 9187 / O7/1</strain>
    </source>
</reference>